<protein>
    <submittedName>
        <fullName evidence="1">Uncharacterized protein</fullName>
    </submittedName>
</protein>
<sequence length="172" mass="18384">MSLLFIRVIQARITGERGQHGYSPPPHRSPPSPLYGTSPGPQTSRPCCLHLACLGMGQRWEGHVAEDGARLSRGAGPPFAQTAGVKGQHGPLDISYDNALGCVISSPKLPDTLRLLARSNWASGGKKVPTARRAENRFELDGARRGQDHGAAGPLTPLAVPVLYLARRKRGL</sequence>
<proteinExistence type="predicted"/>
<keyword evidence="2" id="KW-1185">Reference proteome</keyword>
<organism evidence="1 2">
    <name type="scientific">Dallia pectoralis</name>
    <name type="common">Alaska blackfish</name>
    <dbReference type="NCBI Taxonomy" id="75939"/>
    <lineage>
        <taxon>Eukaryota</taxon>
        <taxon>Metazoa</taxon>
        <taxon>Chordata</taxon>
        <taxon>Craniata</taxon>
        <taxon>Vertebrata</taxon>
        <taxon>Euteleostomi</taxon>
        <taxon>Actinopterygii</taxon>
        <taxon>Neopterygii</taxon>
        <taxon>Teleostei</taxon>
        <taxon>Protacanthopterygii</taxon>
        <taxon>Esociformes</taxon>
        <taxon>Umbridae</taxon>
        <taxon>Dallia</taxon>
    </lineage>
</organism>
<accession>A0ACC2GEA4</accession>
<dbReference type="Proteomes" id="UP001157502">
    <property type="component" value="Chromosome 14"/>
</dbReference>
<reference evidence="1" key="1">
    <citation type="submission" date="2021-05" db="EMBL/GenBank/DDBJ databases">
        <authorList>
            <person name="Pan Q."/>
            <person name="Jouanno E."/>
            <person name="Zahm M."/>
            <person name="Klopp C."/>
            <person name="Cabau C."/>
            <person name="Louis A."/>
            <person name="Berthelot C."/>
            <person name="Parey E."/>
            <person name="Roest Crollius H."/>
            <person name="Montfort J."/>
            <person name="Robinson-Rechavi M."/>
            <person name="Bouchez O."/>
            <person name="Lampietro C."/>
            <person name="Lopez Roques C."/>
            <person name="Donnadieu C."/>
            <person name="Postlethwait J."/>
            <person name="Bobe J."/>
            <person name="Dillon D."/>
            <person name="Chandos A."/>
            <person name="von Hippel F."/>
            <person name="Guiguen Y."/>
        </authorList>
    </citation>
    <scope>NUCLEOTIDE SEQUENCE</scope>
    <source>
        <strain evidence="1">YG-Jan2019</strain>
    </source>
</reference>
<comment type="caution">
    <text evidence="1">The sequence shown here is derived from an EMBL/GenBank/DDBJ whole genome shotgun (WGS) entry which is preliminary data.</text>
</comment>
<evidence type="ECO:0000313" key="1">
    <source>
        <dbReference type="EMBL" id="KAJ8001808.1"/>
    </source>
</evidence>
<name>A0ACC2GEA4_DALPE</name>
<evidence type="ECO:0000313" key="2">
    <source>
        <dbReference type="Proteomes" id="UP001157502"/>
    </source>
</evidence>
<gene>
    <name evidence="1" type="ORF">DPEC_G00173270</name>
</gene>
<dbReference type="EMBL" id="CM055741">
    <property type="protein sequence ID" value="KAJ8001808.1"/>
    <property type="molecule type" value="Genomic_DNA"/>
</dbReference>